<dbReference type="OrthoDB" id="6503255at2759"/>
<evidence type="ECO:0000313" key="12">
    <source>
        <dbReference type="Proteomes" id="UP000728032"/>
    </source>
</evidence>
<evidence type="ECO:0000256" key="1">
    <source>
        <dbReference type="ARBA" id="ARBA00006432"/>
    </source>
</evidence>
<feature type="domain" description="Chorein N-terminal" evidence="10">
    <location>
        <begin position="795"/>
        <end position="888"/>
    </location>
</feature>
<reference evidence="11" key="1">
    <citation type="submission" date="2020-11" db="EMBL/GenBank/DDBJ databases">
        <authorList>
            <person name="Tran Van P."/>
        </authorList>
    </citation>
    <scope>NUCLEOTIDE SEQUENCE</scope>
</reference>
<evidence type="ECO:0000256" key="6">
    <source>
        <dbReference type="ARBA" id="ARBA00022840"/>
    </source>
</evidence>
<keyword evidence="5" id="KW-0276">Fatty acid metabolism</keyword>
<dbReference type="Gene3D" id="3.40.50.12780">
    <property type="entry name" value="N-terminal domain of ligase-like"/>
    <property type="match status" value="1"/>
</dbReference>
<dbReference type="GO" id="GO:0005783">
    <property type="term" value="C:endoplasmic reticulum"/>
    <property type="evidence" value="ECO:0007669"/>
    <property type="project" value="TreeGrafter"/>
</dbReference>
<comment type="similarity">
    <text evidence="1">Belongs to the ATP-dependent AMP-binding enzyme family.</text>
</comment>
<dbReference type="InterPro" id="IPR042099">
    <property type="entry name" value="ANL_N_sf"/>
</dbReference>
<dbReference type="PROSITE" id="PS00455">
    <property type="entry name" value="AMP_BINDING"/>
    <property type="match status" value="1"/>
</dbReference>
<dbReference type="GO" id="GO:0005811">
    <property type="term" value="C:lipid droplet"/>
    <property type="evidence" value="ECO:0007669"/>
    <property type="project" value="TreeGrafter"/>
</dbReference>
<keyword evidence="12" id="KW-1185">Reference proteome</keyword>
<dbReference type="SUPFAM" id="SSF56801">
    <property type="entry name" value="Acetyl-CoA synthetase-like"/>
    <property type="match status" value="1"/>
</dbReference>
<dbReference type="Pfam" id="PF00501">
    <property type="entry name" value="AMP-binding"/>
    <property type="match status" value="1"/>
</dbReference>
<evidence type="ECO:0000256" key="4">
    <source>
        <dbReference type="ARBA" id="ARBA00022741"/>
    </source>
</evidence>
<organism evidence="11">
    <name type="scientific">Oppiella nova</name>
    <dbReference type="NCBI Taxonomy" id="334625"/>
    <lineage>
        <taxon>Eukaryota</taxon>
        <taxon>Metazoa</taxon>
        <taxon>Ecdysozoa</taxon>
        <taxon>Arthropoda</taxon>
        <taxon>Chelicerata</taxon>
        <taxon>Arachnida</taxon>
        <taxon>Acari</taxon>
        <taxon>Acariformes</taxon>
        <taxon>Sarcoptiformes</taxon>
        <taxon>Oribatida</taxon>
        <taxon>Brachypylina</taxon>
        <taxon>Oppioidea</taxon>
        <taxon>Oppiidae</taxon>
        <taxon>Oppiella</taxon>
    </lineage>
</organism>
<dbReference type="Proteomes" id="UP000728032">
    <property type="component" value="Unassembled WGS sequence"/>
</dbReference>
<evidence type="ECO:0000256" key="7">
    <source>
        <dbReference type="ARBA" id="ARBA00026121"/>
    </source>
</evidence>
<evidence type="ECO:0000256" key="8">
    <source>
        <dbReference type="ARBA" id="ARBA00036813"/>
    </source>
</evidence>
<evidence type="ECO:0000259" key="9">
    <source>
        <dbReference type="Pfam" id="PF00501"/>
    </source>
</evidence>
<dbReference type="PANTHER" id="PTHR43272:SF83">
    <property type="entry name" value="ACYL-COA SYNTHETASE LONG-CHAIN, ISOFORM J"/>
    <property type="match status" value="1"/>
</dbReference>
<comment type="catalytic activity">
    <reaction evidence="8">
        <text>a long-chain fatty acid + ATP + CoA = a long-chain fatty acyl-CoA + AMP + diphosphate</text>
        <dbReference type="Rhea" id="RHEA:15421"/>
        <dbReference type="ChEBI" id="CHEBI:30616"/>
        <dbReference type="ChEBI" id="CHEBI:33019"/>
        <dbReference type="ChEBI" id="CHEBI:57287"/>
        <dbReference type="ChEBI" id="CHEBI:57560"/>
        <dbReference type="ChEBI" id="CHEBI:83139"/>
        <dbReference type="ChEBI" id="CHEBI:456215"/>
        <dbReference type="EC" id="6.2.1.3"/>
    </reaction>
</comment>
<feature type="domain" description="Chorein N-terminal" evidence="10">
    <location>
        <begin position="909"/>
        <end position="1167"/>
    </location>
</feature>
<dbReference type="Pfam" id="PF12624">
    <property type="entry name" value="VPS13_N"/>
    <property type="match status" value="4"/>
</dbReference>
<evidence type="ECO:0000313" key="11">
    <source>
        <dbReference type="EMBL" id="CAD7638692.1"/>
    </source>
</evidence>
<keyword evidence="6" id="KW-0067">ATP-binding</keyword>
<accession>A0A7R9LC65</accession>
<proteinExistence type="inferred from homology"/>
<evidence type="ECO:0000256" key="3">
    <source>
        <dbReference type="ARBA" id="ARBA00022598"/>
    </source>
</evidence>
<dbReference type="EMBL" id="OC915111">
    <property type="protein sequence ID" value="CAD7638692.1"/>
    <property type="molecule type" value="Genomic_DNA"/>
</dbReference>
<evidence type="ECO:0000256" key="2">
    <source>
        <dbReference type="ARBA" id="ARBA00022448"/>
    </source>
</evidence>
<dbReference type="InterPro" id="IPR020845">
    <property type="entry name" value="AMP-binding_CS"/>
</dbReference>
<feature type="domain" description="Chorein N-terminal" evidence="10">
    <location>
        <begin position="700"/>
        <end position="792"/>
    </location>
</feature>
<dbReference type="GO" id="GO:0005524">
    <property type="term" value="F:ATP binding"/>
    <property type="evidence" value="ECO:0007669"/>
    <property type="project" value="UniProtKB-KW"/>
</dbReference>
<feature type="domain" description="AMP-dependent synthetase/ligase" evidence="9">
    <location>
        <begin position="122"/>
        <end position="529"/>
    </location>
</feature>
<keyword evidence="2" id="KW-0813">Transport</keyword>
<name>A0A7R9LC65_9ACAR</name>
<dbReference type="GO" id="GO:0005886">
    <property type="term" value="C:plasma membrane"/>
    <property type="evidence" value="ECO:0007669"/>
    <property type="project" value="TreeGrafter"/>
</dbReference>
<sequence>MSKLLVNLFMLKTRLIVNTYTVTTLPMYYVIQKPWRTLAEARRLRTRKYETINGELVWTRSEPSPDHVFLQYNSYAEVLKNLKNNYESNRIMLGKRDVLRETVEKDINGNDIKIDGKVLRKFVLSDSYKWLTLSDMIERVDNIAKGLVKFGVKKGDKVIIWADTRLEWTLCALALMKVNATLATLFSTLGTSGLIYGINQTEAKTIVTTFDLLPKLKSFLHEVPNLKSVVYIKNMSDQTIDSFDDNISIKSFEELEELGAKDKSFLDYDLPQDTNKTAVIMYTSGTTGNPKAVCISHKSLMGSLRVLLSNTTNDMSEQVDNHTYMSYLPLAHILGFTFEISPFTLTDSSPGLAKGQSGDAKLLQPTTMTAVPLVLDRILKEIYEKLNARTSISAPLFTYLMEYKIRWKNRGYDTPIINKLMCQKIAEAVGGKLEYIMVGGAALNPRTQAILKAALNCKQITQGYGATETCGGVVAMHRDDLTYNTIGIPLSGVNAKLVDWSEGGYLTNDKPYPRGELVIGSDLVGVGYYKAPELTTESFITDKEGLRWFYTGDIAEVLPDGSVRIIDRKKDLTKLSNGEYISLGKIEAALKSSKLVENICVVPNSEANCVIALVTPNNKSLLSLGKELGKPDSYEREQLCSDSSVCDKVLESIRESAQLNGLKRVETPVKIKLCPEEWTADNNLITAAFKLKRNNRPEMVFESLVANLLNKYLSQFVDELTAKQLNLFAWSGNISLDNIAVKANAFDSLSLPFRVIHGHISRIEASIPWKSLYSSPVVIRLSDVYVVAVPNSGADKKKTDDSFATKFAAQIVKNLQVFITNVHICYEDSISWPQNPFQVGLTLHKLVFETQNDGKSAKDSNDNIIYKLVTLEGLSFYWNCTMNKAMKNRFYLLSSLRQYNRKPEDDDYNIPVLDIAMDLDVFELRMTRLQFESLLLLLDAIDRMNLGKPYRKWRPYLPIKGNAKNWWRFAFNAIMETDVKRQSKNWRWINIYEHRLKMKRYQELYKQKLLSKNSDSLIVEIEKLEKDLNLFTIVLARSQAEVETQQILKNKKDDTKKKGWFSGWFSKDKDIVEDNIVDDFKKEMTTKEKQRLYEAIGYEEDLPQELPKDFIAHKIKFIIEKLFITISDDNVKISQLSLLNVGLNLTHMPSSQCLAFSSHVQSLYISGVGGIPLLEEQSTKEVLSLQFDMNPLDGQYDYGVIMRMSGFKLIYDANTINTLIEMLSPPKDIALEELQSIAAFKFQSWSQRTAIGLEYAIEKHKQIKLNIDIEPSFVIIPQLGHLENAENILLISMGHVNLSSQLIPRTEIPKVRDLIARHSDQDLMDKMRKMAYESYKCRISEVQVILSNVEHWQQDLKRDSPEEVEETDETDGAKPLKAVPRNIATIESSKMMADALNFVKESVAKIGETSEPKEEKEESDGQKTVIAFKSIVFDFKLNQILVTLFEGNDLCPPQDISYIPWN</sequence>
<dbReference type="InterPro" id="IPR026854">
    <property type="entry name" value="VPS13_N"/>
</dbReference>
<dbReference type="GO" id="GO:0030182">
    <property type="term" value="P:neuron differentiation"/>
    <property type="evidence" value="ECO:0007669"/>
    <property type="project" value="TreeGrafter"/>
</dbReference>
<dbReference type="InterPro" id="IPR000873">
    <property type="entry name" value="AMP-dep_synth/lig_dom"/>
</dbReference>
<dbReference type="EMBL" id="CAJPVJ010000286">
    <property type="protein sequence ID" value="CAG2161943.1"/>
    <property type="molecule type" value="Genomic_DNA"/>
</dbReference>
<keyword evidence="5" id="KW-0443">Lipid metabolism</keyword>
<dbReference type="GO" id="GO:0090433">
    <property type="term" value="F:palmitoyl-CoA ligase activity"/>
    <property type="evidence" value="ECO:0007669"/>
    <property type="project" value="TreeGrafter"/>
</dbReference>
<protein>
    <recommendedName>
        <fullName evidence="7">long-chain-fatty-acid--CoA ligase</fullName>
        <ecNumber evidence="7">6.2.1.3</ecNumber>
    </recommendedName>
</protein>
<feature type="domain" description="Chorein N-terminal" evidence="10">
    <location>
        <begin position="1177"/>
        <end position="1357"/>
    </location>
</feature>
<dbReference type="EC" id="6.2.1.3" evidence="7"/>
<dbReference type="GO" id="GO:0035336">
    <property type="term" value="P:long-chain fatty-acyl-CoA metabolic process"/>
    <property type="evidence" value="ECO:0007669"/>
    <property type="project" value="TreeGrafter"/>
</dbReference>
<gene>
    <name evidence="11" type="ORF">ONB1V03_LOCUS1544</name>
</gene>
<keyword evidence="4" id="KW-0547">Nucleotide-binding</keyword>
<keyword evidence="3" id="KW-0436">Ligase</keyword>
<evidence type="ECO:0000259" key="10">
    <source>
        <dbReference type="Pfam" id="PF12624"/>
    </source>
</evidence>
<evidence type="ECO:0000256" key="5">
    <source>
        <dbReference type="ARBA" id="ARBA00022832"/>
    </source>
</evidence>
<dbReference type="PANTHER" id="PTHR43272">
    <property type="entry name" value="LONG-CHAIN-FATTY-ACID--COA LIGASE"/>
    <property type="match status" value="1"/>
</dbReference>